<dbReference type="GO" id="GO:0000781">
    <property type="term" value="C:chromosome, telomeric region"/>
    <property type="evidence" value="ECO:0007669"/>
    <property type="project" value="UniProtKB-SubCell"/>
</dbReference>
<evidence type="ECO:0000256" key="18">
    <source>
        <dbReference type="ARBA" id="ARBA00022801"/>
    </source>
</evidence>
<dbReference type="PANTHER" id="PTHR12209:SF0">
    <property type="entry name" value="EKC_KEOPS COMPLEX SUBUNIT TP53RK"/>
    <property type="match status" value="1"/>
</dbReference>
<evidence type="ECO:0000256" key="23">
    <source>
        <dbReference type="ARBA" id="ARBA00023163"/>
    </source>
</evidence>
<evidence type="ECO:0000256" key="26">
    <source>
        <dbReference type="ARBA" id="ARBA00033194"/>
    </source>
</evidence>
<evidence type="ECO:0000256" key="21">
    <source>
        <dbReference type="ARBA" id="ARBA00023015"/>
    </source>
</evidence>
<dbReference type="Gene3D" id="1.10.510.10">
    <property type="entry name" value="Transferase(Phosphotransferase) domain 1"/>
    <property type="match status" value="1"/>
</dbReference>
<gene>
    <name evidence="31" type="primary">BUD32</name>
    <name evidence="31" type="ORF">SLS62_007496</name>
</gene>
<keyword evidence="12" id="KW-0723">Serine/threonine-protein kinase</keyword>
<evidence type="ECO:0000256" key="27">
    <source>
        <dbReference type="ARBA" id="ARBA00047899"/>
    </source>
</evidence>
<comment type="catalytic activity">
    <reaction evidence="27">
        <text>L-threonyl-[protein] + ATP = O-phospho-L-threonyl-[protein] + ADP + H(+)</text>
        <dbReference type="Rhea" id="RHEA:46608"/>
        <dbReference type="Rhea" id="RHEA-COMP:11060"/>
        <dbReference type="Rhea" id="RHEA-COMP:11605"/>
        <dbReference type="ChEBI" id="CHEBI:15378"/>
        <dbReference type="ChEBI" id="CHEBI:30013"/>
        <dbReference type="ChEBI" id="CHEBI:30616"/>
        <dbReference type="ChEBI" id="CHEBI:61977"/>
        <dbReference type="ChEBI" id="CHEBI:456216"/>
        <dbReference type="EC" id="2.7.11.1"/>
    </reaction>
</comment>
<dbReference type="InterPro" id="IPR008266">
    <property type="entry name" value="Tyr_kinase_AS"/>
</dbReference>
<evidence type="ECO:0000256" key="24">
    <source>
        <dbReference type="ARBA" id="ARBA00023242"/>
    </source>
</evidence>
<evidence type="ECO:0000256" key="6">
    <source>
        <dbReference type="ARBA" id="ARBA00011534"/>
    </source>
</evidence>
<evidence type="ECO:0000256" key="17">
    <source>
        <dbReference type="ARBA" id="ARBA00022777"/>
    </source>
</evidence>
<keyword evidence="18" id="KW-0378">Hydrolase</keyword>
<evidence type="ECO:0000256" key="12">
    <source>
        <dbReference type="ARBA" id="ARBA00022527"/>
    </source>
</evidence>
<reference evidence="31 32" key="1">
    <citation type="submission" date="2024-02" db="EMBL/GenBank/DDBJ databases">
        <title>De novo assembly and annotation of 12 fungi associated with fruit tree decline syndrome in Ontario, Canada.</title>
        <authorList>
            <person name="Sulman M."/>
            <person name="Ellouze W."/>
            <person name="Ilyukhin E."/>
        </authorList>
    </citation>
    <scope>NUCLEOTIDE SEQUENCE [LARGE SCALE GENOMIC DNA]</scope>
    <source>
        <strain evidence="31 32">M11/M66-122</strain>
    </source>
</reference>
<comment type="similarity">
    <text evidence="5">Belongs to the protein kinase superfamily. BUD32 family.</text>
</comment>
<dbReference type="GO" id="GO:0004674">
    <property type="term" value="F:protein serine/threonine kinase activity"/>
    <property type="evidence" value="ECO:0007669"/>
    <property type="project" value="UniProtKB-KW"/>
</dbReference>
<evidence type="ECO:0000313" key="31">
    <source>
        <dbReference type="EMBL" id="KAK7750520.1"/>
    </source>
</evidence>
<evidence type="ECO:0000256" key="15">
    <source>
        <dbReference type="ARBA" id="ARBA00022694"/>
    </source>
</evidence>
<dbReference type="InterPro" id="IPR011009">
    <property type="entry name" value="Kinase-like_dom_sf"/>
</dbReference>
<evidence type="ECO:0000256" key="29">
    <source>
        <dbReference type="SAM" id="MobiDB-lite"/>
    </source>
</evidence>
<evidence type="ECO:0000259" key="30">
    <source>
        <dbReference type="PROSITE" id="PS50011"/>
    </source>
</evidence>
<dbReference type="GO" id="GO:0005634">
    <property type="term" value="C:nucleus"/>
    <property type="evidence" value="ECO:0007669"/>
    <property type="project" value="UniProtKB-SubCell"/>
</dbReference>
<feature type="region of interest" description="Disordered" evidence="29">
    <location>
        <begin position="1"/>
        <end position="55"/>
    </location>
</feature>
<evidence type="ECO:0000256" key="16">
    <source>
        <dbReference type="ARBA" id="ARBA00022741"/>
    </source>
</evidence>
<name>A0AAN9UQP3_9PEZI</name>
<evidence type="ECO:0000256" key="1">
    <source>
        <dbReference type="ARBA" id="ARBA00003747"/>
    </source>
</evidence>
<evidence type="ECO:0000256" key="13">
    <source>
        <dbReference type="ARBA" id="ARBA00022553"/>
    </source>
</evidence>
<dbReference type="EMBL" id="JAKJXP020000062">
    <property type="protein sequence ID" value="KAK7750520.1"/>
    <property type="molecule type" value="Genomic_DNA"/>
</dbReference>
<keyword evidence="11" id="KW-0963">Cytoplasm</keyword>
<evidence type="ECO:0000256" key="7">
    <source>
        <dbReference type="ARBA" id="ARBA00012513"/>
    </source>
</evidence>
<evidence type="ECO:0000256" key="5">
    <source>
        <dbReference type="ARBA" id="ARBA00010630"/>
    </source>
</evidence>
<dbReference type="GO" id="GO:0016787">
    <property type="term" value="F:hydrolase activity"/>
    <property type="evidence" value="ECO:0007669"/>
    <property type="project" value="UniProtKB-KW"/>
</dbReference>
<dbReference type="Pfam" id="PF01636">
    <property type="entry name" value="APH"/>
    <property type="match status" value="1"/>
</dbReference>
<dbReference type="GO" id="GO:0000408">
    <property type="term" value="C:EKC/KEOPS complex"/>
    <property type="evidence" value="ECO:0007669"/>
    <property type="project" value="TreeGrafter"/>
</dbReference>
<dbReference type="AlphaFoldDB" id="A0AAN9UQP3"/>
<keyword evidence="16" id="KW-0547">Nucleotide-binding</keyword>
<keyword evidence="21" id="KW-0805">Transcription regulation</keyword>
<keyword evidence="17 31" id="KW-0418">Kinase</keyword>
<feature type="domain" description="Protein kinase" evidence="30">
    <location>
        <begin position="48"/>
        <end position="333"/>
    </location>
</feature>
<dbReference type="PROSITE" id="PS50011">
    <property type="entry name" value="PROTEIN_KINASE_DOM"/>
    <property type="match status" value="1"/>
</dbReference>
<comment type="function">
    <text evidence="1">Component of the EKC/KEOPS complex that is required for the formation of a threonylcarbamoyl group on adenosine at position 37 (t(6)A37) in tRNAs that read codons beginning with adenine. The complex is probably involved in the transfer of the threonylcarbamoyl moiety of threonylcarbamoyl-AMP (TC-AMP) to the N6 group of A37. BUD32 has ATPase activity in the context of the EKC/KEOPS complex and likely plays a supporting role to the catalytic subunit KAE1. The EKC/KEOPS complex also promotes both telomere uncapping and telomere elongation. The complex is required for efficient recruitment of transcriptional coactivators.</text>
</comment>
<evidence type="ECO:0000256" key="14">
    <source>
        <dbReference type="ARBA" id="ARBA00022679"/>
    </source>
</evidence>
<dbReference type="Proteomes" id="UP001320420">
    <property type="component" value="Unassembled WGS sequence"/>
</dbReference>
<protein>
    <recommendedName>
        <fullName evidence="9">EKC/KEOPS complex subunit BUD32</fullName>
        <ecNumber evidence="7">2.7.11.1</ecNumber>
    </recommendedName>
    <alternativeName>
        <fullName evidence="25 26">Atypical Serine/threonine protein kinase BUD32</fullName>
    </alternativeName>
    <alternativeName>
        <fullName evidence="8">EKC/KEOPS complex subunit bud32</fullName>
    </alternativeName>
</protein>
<keyword evidence="24" id="KW-0539">Nucleus</keyword>
<evidence type="ECO:0000256" key="2">
    <source>
        <dbReference type="ARBA" id="ARBA00004123"/>
    </source>
</evidence>
<keyword evidence="15" id="KW-0819">tRNA processing</keyword>
<dbReference type="InterPro" id="IPR000719">
    <property type="entry name" value="Prot_kinase_dom"/>
</dbReference>
<dbReference type="FunFam" id="3.30.200.20:FF:000603">
    <property type="entry name" value="EKC/KEOPS complex subunit bud32"/>
    <property type="match status" value="1"/>
</dbReference>
<feature type="compositionally biased region" description="Low complexity" evidence="29">
    <location>
        <begin position="23"/>
        <end position="37"/>
    </location>
</feature>
<evidence type="ECO:0000256" key="4">
    <source>
        <dbReference type="ARBA" id="ARBA00004574"/>
    </source>
</evidence>
<evidence type="ECO:0000256" key="20">
    <source>
        <dbReference type="ARBA" id="ARBA00022895"/>
    </source>
</evidence>
<dbReference type="GO" id="GO:0005524">
    <property type="term" value="F:ATP binding"/>
    <property type="evidence" value="ECO:0007669"/>
    <property type="project" value="UniProtKB-KW"/>
</dbReference>
<dbReference type="GO" id="GO:0008033">
    <property type="term" value="P:tRNA processing"/>
    <property type="evidence" value="ECO:0007669"/>
    <property type="project" value="UniProtKB-KW"/>
</dbReference>
<dbReference type="PANTHER" id="PTHR12209">
    <property type="entry name" value="NON-SPECIFIC SERINE/THREONINE PROTEIN KINASE"/>
    <property type="match status" value="1"/>
</dbReference>
<evidence type="ECO:0000256" key="22">
    <source>
        <dbReference type="ARBA" id="ARBA00023159"/>
    </source>
</evidence>
<comment type="subcellular location">
    <subcellularLocation>
        <location evidence="4">Chromosome</location>
        <location evidence="4">Telomere</location>
    </subcellularLocation>
    <subcellularLocation>
        <location evidence="3">Cytoplasm</location>
    </subcellularLocation>
    <subcellularLocation>
        <location evidence="2">Nucleus</location>
    </subcellularLocation>
</comment>
<evidence type="ECO:0000256" key="3">
    <source>
        <dbReference type="ARBA" id="ARBA00004496"/>
    </source>
</evidence>
<dbReference type="SUPFAM" id="SSF56112">
    <property type="entry name" value="Protein kinase-like (PK-like)"/>
    <property type="match status" value="1"/>
</dbReference>
<keyword evidence="22" id="KW-0010">Activator</keyword>
<dbReference type="EC" id="2.7.11.1" evidence="7"/>
<dbReference type="Gene3D" id="3.30.200.20">
    <property type="entry name" value="Phosphorylase Kinase, domain 1"/>
    <property type="match status" value="1"/>
</dbReference>
<evidence type="ECO:0000256" key="11">
    <source>
        <dbReference type="ARBA" id="ARBA00022490"/>
    </source>
</evidence>
<keyword evidence="32" id="KW-1185">Reference proteome</keyword>
<evidence type="ECO:0000256" key="28">
    <source>
        <dbReference type="ARBA" id="ARBA00048679"/>
    </source>
</evidence>
<comment type="subunit">
    <text evidence="6">Component of the EKC/KEOPS complex composed of at least BUD32, CGI121, GON7, KAE1 and PCC1; the whole complex dimerizes.</text>
</comment>
<comment type="catalytic activity">
    <reaction evidence="28">
        <text>L-seryl-[protein] + ATP = O-phospho-L-seryl-[protein] + ADP + H(+)</text>
        <dbReference type="Rhea" id="RHEA:17989"/>
        <dbReference type="Rhea" id="RHEA-COMP:9863"/>
        <dbReference type="Rhea" id="RHEA-COMP:11604"/>
        <dbReference type="ChEBI" id="CHEBI:15378"/>
        <dbReference type="ChEBI" id="CHEBI:29999"/>
        <dbReference type="ChEBI" id="CHEBI:30616"/>
        <dbReference type="ChEBI" id="CHEBI:83421"/>
        <dbReference type="ChEBI" id="CHEBI:456216"/>
        <dbReference type="EC" id="2.7.11.1"/>
    </reaction>
</comment>
<sequence length="333" mass="36108">MASQEEPAPSAAPIPMPAPPSTSTPTATPDATAFPLPKILTYTSSSDSPPPELITQGAEGRLYKTTYVSASRAGALKYRPPKPWRHPTLDARLTRHRILAESRLLARCRREGVRVPAVYALDEAAGWLMLEWIDGGPVRAAINAWLVAAKARRRRGVEVEEDEESESMNAAAAAGDVENEPLVRLMRRIGDAVGRLHKVGVVHGDLTTSNMMLRPWESEEARRRQEPLNGHAAVAGAGTGIEAAGDTGDNTDSLLDGEIVIIDFGLASVGTADEDRAVDLYVLERAFASTHPRAEPLFPAVLEAYRAAFKQAPVVLKKLEEVRMRGRKRSMLG</sequence>
<keyword evidence="19" id="KW-0067">ATP-binding</keyword>
<organism evidence="31 32">
    <name type="scientific">Diatrype stigma</name>
    <dbReference type="NCBI Taxonomy" id="117547"/>
    <lineage>
        <taxon>Eukaryota</taxon>
        <taxon>Fungi</taxon>
        <taxon>Dikarya</taxon>
        <taxon>Ascomycota</taxon>
        <taxon>Pezizomycotina</taxon>
        <taxon>Sordariomycetes</taxon>
        <taxon>Xylariomycetidae</taxon>
        <taxon>Xylariales</taxon>
        <taxon>Diatrypaceae</taxon>
        <taxon>Diatrype</taxon>
    </lineage>
</organism>
<proteinExistence type="inferred from homology"/>
<dbReference type="FunFam" id="1.10.510.10:FF:000845">
    <property type="entry name" value="Probable bifunctional tRNA threonylcarbamoyladenosine biosynthesis protein"/>
    <property type="match status" value="1"/>
</dbReference>
<evidence type="ECO:0000256" key="25">
    <source>
        <dbReference type="ARBA" id="ARBA00030980"/>
    </source>
</evidence>
<keyword evidence="20" id="KW-0779">Telomere</keyword>
<dbReference type="GO" id="GO:0070525">
    <property type="term" value="P:tRNA threonylcarbamoyladenosine metabolic process"/>
    <property type="evidence" value="ECO:0007669"/>
    <property type="project" value="TreeGrafter"/>
</dbReference>
<keyword evidence="10" id="KW-0158">Chromosome</keyword>
<dbReference type="PROSITE" id="PS00109">
    <property type="entry name" value="PROTEIN_KINASE_TYR"/>
    <property type="match status" value="1"/>
</dbReference>
<evidence type="ECO:0000256" key="8">
    <source>
        <dbReference type="ARBA" id="ARBA00013948"/>
    </source>
</evidence>
<dbReference type="InterPro" id="IPR002575">
    <property type="entry name" value="Aminoglycoside_PTrfase"/>
</dbReference>
<evidence type="ECO:0000313" key="32">
    <source>
        <dbReference type="Proteomes" id="UP001320420"/>
    </source>
</evidence>
<dbReference type="GO" id="GO:0005829">
    <property type="term" value="C:cytosol"/>
    <property type="evidence" value="ECO:0007669"/>
    <property type="project" value="TreeGrafter"/>
</dbReference>
<evidence type="ECO:0000256" key="19">
    <source>
        <dbReference type="ARBA" id="ARBA00022840"/>
    </source>
</evidence>
<keyword evidence="14" id="KW-0808">Transferase</keyword>
<evidence type="ECO:0000256" key="9">
    <source>
        <dbReference type="ARBA" id="ARBA00019973"/>
    </source>
</evidence>
<feature type="compositionally biased region" description="Pro residues" evidence="29">
    <location>
        <begin position="10"/>
        <end position="22"/>
    </location>
</feature>
<keyword evidence="13" id="KW-0597">Phosphoprotein</keyword>
<keyword evidence="23" id="KW-0804">Transcription</keyword>
<comment type="caution">
    <text evidence="31">The sequence shown here is derived from an EMBL/GenBank/DDBJ whole genome shotgun (WGS) entry which is preliminary data.</text>
</comment>
<accession>A0AAN9UQP3</accession>
<evidence type="ECO:0000256" key="10">
    <source>
        <dbReference type="ARBA" id="ARBA00022454"/>
    </source>
</evidence>